<dbReference type="Pfam" id="PF04471">
    <property type="entry name" value="Mrr_cat"/>
    <property type="match status" value="1"/>
</dbReference>
<evidence type="ECO:0000259" key="1">
    <source>
        <dbReference type="Pfam" id="PF04471"/>
    </source>
</evidence>
<keyword evidence="3" id="KW-1185">Reference proteome</keyword>
<sequence>MLASEPSRIDLVYLRQFPEFLVGPERSSSVAAVEPEVVSNLIPDEMIRQARDQIEADLSAVLLARVQSASPAFFEGLVVKLLTAMGYGGSVTDAGRALGRSGDEGVDGVIDQDALGLERIYVQAKRYGDGNAVGAGAIRDFFGALDQVKAGKGLFVTTSYYTTAARQTADGLSKRIVLIDGLQLAALLIRYDVGCRIEETVSIKRLDEDFFEA</sequence>
<organism evidence="2 3">
    <name type="scientific">Sphingomonas arantia</name>
    <dbReference type="NCBI Taxonomy" id="1460676"/>
    <lineage>
        <taxon>Bacteria</taxon>
        <taxon>Pseudomonadati</taxon>
        <taxon>Pseudomonadota</taxon>
        <taxon>Alphaproteobacteria</taxon>
        <taxon>Sphingomonadales</taxon>
        <taxon>Sphingomonadaceae</taxon>
        <taxon>Sphingomonas</taxon>
    </lineage>
</organism>
<dbReference type="Proteomes" id="UP001597400">
    <property type="component" value="Unassembled WGS sequence"/>
</dbReference>
<dbReference type="InterPro" id="IPR011335">
    <property type="entry name" value="Restrct_endonuc-II-like"/>
</dbReference>
<reference evidence="3" key="1">
    <citation type="journal article" date="2019" name="Int. J. Syst. Evol. Microbiol.">
        <title>The Global Catalogue of Microorganisms (GCM) 10K type strain sequencing project: providing services to taxonomists for standard genome sequencing and annotation.</title>
        <authorList>
            <consortium name="The Broad Institute Genomics Platform"/>
            <consortium name="The Broad Institute Genome Sequencing Center for Infectious Disease"/>
            <person name="Wu L."/>
            <person name="Ma J."/>
        </authorList>
    </citation>
    <scope>NUCLEOTIDE SEQUENCE [LARGE SCALE GENOMIC DNA]</scope>
    <source>
        <strain evidence="3">CGMCC 1.12702</strain>
    </source>
</reference>
<dbReference type="SUPFAM" id="SSF52980">
    <property type="entry name" value="Restriction endonuclease-like"/>
    <property type="match status" value="1"/>
</dbReference>
<comment type="caution">
    <text evidence="2">The sequence shown here is derived from an EMBL/GenBank/DDBJ whole genome shotgun (WGS) entry which is preliminary data.</text>
</comment>
<dbReference type="Gene3D" id="3.40.1350.10">
    <property type="match status" value="1"/>
</dbReference>
<keyword evidence="2" id="KW-0255">Endonuclease</keyword>
<name>A0ABW4TRE7_9SPHN</name>
<keyword evidence="2" id="KW-0378">Hydrolase</keyword>
<gene>
    <name evidence="2" type="ORF">ACFSGX_00465</name>
</gene>
<proteinExistence type="predicted"/>
<dbReference type="GO" id="GO:0004519">
    <property type="term" value="F:endonuclease activity"/>
    <property type="evidence" value="ECO:0007669"/>
    <property type="project" value="UniProtKB-KW"/>
</dbReference>
<dbReference type="EMBL" id="JBHUGS010000001">
    <property type="protein sequence ID" value="MFD1949235.1"/>
    <property type="molecule type" value="Genomic_DNA"/>
</dbReference>
<evidence type="ECO:0000313" key="2">
    <source>
        <dbReference type="EMBL" id="MFD1949235.1"/>
    </source>
</evidence>
<dbReference type="PANTHER" id="PTHR30015">
    <property type="entry name" value="MRR RESTRICTION SYSTEM PROTEIN"/>
    <property type="match status" value="1"/>
</dbReference>
<dbReference type="PANTHER" id="PTHR30015:SF7">
    <property type="entry name" value="TYPE IV METHYL-DIRECTED RESTRICTION ENZYME ECOKMRR"/>
    <property type="match status" value="1"/>
</dbReference>
<evidence type="ECO:0000313" key="3">
    <source>
        <dbReference type="Proteomes" id="UP001597400"/>
    </source>
</evidence>
<keyword evidence="2" id="KW-0540">Nuclease</keyword>
<dbReference type="InterPro" id="IPR007560">
    <property type="entry name" value="Restrct_endonuc_IV_Mrr"/>
</dbReference>
<dbReference type="InterPro" id="IPR052906">
    <property type="entry name" value="Type_IV_Methyl-Rstrct_Enzyme"/>
</dbReference>
<dbReference type="InterPro" id="IPR011856">
    <property type="entry name" value="tRNA_endonuc-like_dom_sf"/>
</dbReference>
<feature type="domain" description="Restriction endonuclease type IV Mrr" evidence="1">
    <location>
        <begin position="67"/>
        <end position="188"/>
    </location>
</feature>
<accession>A0ABW4TRE7</accession>
<protein>
    <submittedName>
        <fullName evidence="2">Restriction endonuclease</fullName>
    </submittedName>
</protein>